<evidence type="ECO:0000256" key="5">
    <source>
        <dbReference type="ARBA" id="ARBA00023049"/>
    </source>
</evidence>
<reference evidence="9" key="1">
    <citation type="submission" date="2022-11" db="EMBL/GenBank/DDBJ databases">
        <title>Centuries of genome instability and evolution in soft-shell clam transmissible cancer (bioRxiv).</title>
        <authorList>
            <person name="Hart S.F.M."/>
            <person name="Yonemitsu M.A."/>
            <person name="Giersch R.M."/>
            <person name="Beal B.F."/>
            <person name="Arriagada G."/>
            <person name="Davis B.W."/>
            <person name="Ostrander E.A."/>
            <person name="Goff S.P."/>
            <person name="Metzger M.J."/>
        </authorList>
    </citation>
    <scope>NUCLEOTIDE SEQUENCE</scope>
    <source>
        <strain evidence="9">MELC-2E11</strain>
        <tissue evidence="9">Siphon/mantle</tissue>
    </source>
</reference>
<gene>
    <name evidence="9" type="ORF">MAR_029685</name>
</gene>
<feature type="binding site" evidence="6">
    <location>
        <position position="111"/>
    </location>
    <ligand>
        <name>Zn(2+)</name>
        <dbReference type="ChEBI" id="CHEBI:29105"/>
        <note>catalytic</note>
    </ligand>
</feature>
<evidence type="ECO:0000256" key="4">
    <source>
        <dbReference type="ARBA" id="ARBA00022833"/>
    </source>
</evidence>
<dbReference type="Proteomes" id="UP001164746">
    <property type="component" value="Chromosome 2"/>
</dbReference>
<dbReference type="PRINTS" id="PR00480">
    <property type="entry name" value="ASTACIN"/>
</dbReference>
<evidence type="ECO:0000313" key="9">
    <source>
        <dbReference type="EMBL" id="WAQ96995.1"/>
    </source>
</evidence>
<dbReference type="Pfam" id="PF01400">
    <property type="entry name" value="Astacin"/>
    <property type="match status" value="1"/>
</dbReference>
<dbReference type="InterPro" id="IPR006026">
    <property type="entry name" value="Peptidase_Metallo"/>
</dbReference>
<dbReference type="SUPFAM" id="SSF55486">
    <property type="entry name" value="Metalloproteases ('zincins'), catalytic domain"/>
    <property type="match status" value="1"/>
</dbReference>
<feature type="binding site" evidence="6">
    <location>
        <position position="107"/>
    </location>
    <ligand>
        <name>Zn(2+)</name>
        <dbReference type="ChEBI" id="CHEBI:29105"/>
        <note>catalytic</note>
    </ligand>
</feature>
<protein>
    <recommendedName>
        <fullName evidence="7">Metalloendopeptidase</fullName>
        <ecNumber evidence="7">3.4.24.-</ecNumber>
    </recommendedName>
</protein>
<evidence type="ECO:0000256" key="1">
    <source>
        <dbReference type="ARBA" id="ARBA00022670"/>
    </source>
</evidence>
<keyword evidence="3 6" id="KW-0378">Hydrolase</keyword>
<keyword evidence="2 6" id="KW-0479">Metal-binding</keyword>
<keyword evidence="1 6" id="KW-0645">Protease</keyword>
<dbReference type="EMBL" id="CP111013">
    <property type="protein sequence ID" value="WAQ96995.1"/>
    <property type="molecule type" value="Genomic_DNA"/>
</dbReference>
<dbReference type="Gene3D" id="3.40.390.10">
    <property type="entry name" value="Collagenase (Catalytic Domain)"/>
    <property type="match status" value="1"/>
</dbReference>
<keyword evidence="4 6" id="KW-0862">Zinc</keyword>
<evidence type="ECO:0000256" key="3">
    <source>
        <dbReference type="ARBA" id="ARBA00022801"/>
    </source>
</evidence>
<dbReference type="PANTHER" id="PTHR10127:SF780">
    <property type="entry name" value="METALLOENDOPEPTIDASE"/>
    <property type="match status" value="1"/>
</dbReference>
<organism evidence="9 10">
    <name type="scientific">Mya arenaria</name>
    <name type="common">Soft-shell clam</name>
    <dbReference type="NCBI Taxonomy" id="6604"/>
    <lineage>
        <taxon>Eukaryota</taxon>
        <taxon>Metazoa</taxon>
        <taxon>Spiralia</taxon>
        <taxon>Lophotrochozoa</taxon>
        <taxon>Mollusca</taxon>
        <taxon>Bivalvia</taxon>
        <taxon>Autobranchia</taxon>
        <taxon>Heteroconchia</taxon>
        <taxon>Euheterodonta</taxon>
        <taxon>Imparidentia</taxon>
        <taxon>Neoheterodontei</taxon>
        <taxon>Myida</taxon>
        <taxon>Myoidea</taxon>
        <taxon>Myidae</taxon>
        <taxon>Mya</taxon>
    </lineage>
</organism>
<comment type="caution">
    <text evidence="6">Lacks conserved residue(s) required for the propagation of feature annotation.</text>
</comment>
<dbReference type="SMART" id="SM00235">
    <property type="entry name" value="ZnMc"/>
    <property type="match status" value="1"/>
</dbReference>
<name>A0ABY7DPS4_MYAAR</name>
<evidence type="ECO:0000256" key="2">
    <source>
        <dbReference type="ARBA" id="ARBA00022723"/>
    </source>
</evidence>
<comment type="cofactor">
    <cofactor evidence="6 7">
        <name>Zn(2+)</name>
        <dbReference type="ChEBI" id="CHEBI:29105"/>
    </cofactor>
    <text evidence="6 7">Binds 1 zinc ion per subunit.</text>
</comment>
<feature type="non-terminal residue" evidence="9">
    <location>
        <position position="1"/>
    </location>
</feature>
<evidence type="ECO:0000259" key="8">
    <source>
        <dbReference type="PROSITE" id="PS51864"/>
    </source>
</evidence>
<evidence type="ECO:0000313" key="10">
    <source>
        <dbReference type="Proteomes" id="UP001164746"/>
    </source>
</evidence>
<accession>A0ABY7DPS4</accession>
<dbReference type="EC" id="3.4.24.-" evidence="7"/>
<feature type="active site" evidence="6">
    <location>
        <position position="108"/>
    </location>
</feature>
<dbReference type="InterPro" id="IPR024079">
    <property type="entry name" value="MetalloPept_cat_dom_sf"/>
</dbReference>
<feature type="binding site" evidence="6">
    <location>
        <position position="117"/>
    </location>
    <ligand>
        <name>Zn(2+)</name>
        <dbReference type="ChEBI" id="CHEBI:29105"/>
        <note>catalytic</note>
    </ligand>
</feature>
<feature type="domain" description="Peptidase M12A" evidence="8">
    <location>
        <begin position="13"/>
        <end position="137"/>
    </location>
</feature>
<dbReference type="PANTHER" id="PTHR10127">
    <property type="entry name" value="DISCOIDIN, CUB, EGF, LAMININ , AND ZINC METALLOPROTEASE DOMAIN CONTAINING"/>
    <property type="match status" value="1"/>
</dbReference>
<sequence length="137" mass="15165">MEDMSKVAGTMSNKDSSTPVTYPWPHGVVPYVIHDSIAKDSAKNQALLDGMNIIMKKTANCIQFVPRNNHLNYTHFTGDISGDVGMKHGALAVNIGDGCGTAGIVMHELLHALGFWHEHSRQDRDEYVNIHYGNIIY</sequence>
<keyword evidence="10" id="KW-1185">Reference proteome</keyword>
<dbReference type="PROSITE" id="PS51864">
    <property type="entry name" value="ASTACIN"/>
    <property type="match status" value="1"/>
</dbReference>
<keyword evidence="5 6" id="KW-0482">Metalloprotease</keyword>
<proteinExistence type="predicted"/>
<evidence type="ECO:0000256" key="6">
    <source>
        <dbReference type="PROSITE-ProRule" id="PRU01211"/>
    </source>
</evidence>
<dbReference type="InterPro" id="IPR001506">
    <property type="entry name" value="Peptidase_M12A"/>
</dbReference>
<evidence type="ECO:0000256" key="7">
    <source>
        <dbReference type="RuleBase" id="RU361183"/>
    </source>
</evidence>